<organism evidence="2 3">
    <name type="scientific">Peronospora belbahrii</name>
    <dbReference type="NCBI Taxonomy" id="622444"/>
    <lineage>
        <taxon>Eukaryota</taxon>
        <taxon>Sar</taxon>
        <taxon>Stramenopiles</taxon>
        <taxon>Oomycota</taxon>
        <taxon>Peronosporomycetes</taxon>
        <taxon>Peronosporales</taxon>
        <taxon>Peronosporaceae</taxon>
        <taxon>Peronospora</taxon>
    </lineage>
</organism>
<feature type="compositionally biased region" description="Low complexity" evidence="1">
    <location>
        <begin position="292"/>
        <end position="303"/>
    </location>
</feature>
<comment type="caution">
    <text evidence="2">The sequence shown here is derived from an EMBL/GenBank/DDBJ whole genome shotgun (WGS) entry which is preliminary data.</text>
</comment>
<feature type="region of interest" description="Disordered" evidence="1">
    <location>
        <begin position="282"/>
        <end position="313"/>
    </location>
</feature>
<evidence type="ECO:0000313" key="3">
    <source>
        <dbReference type="Proteomes" id="UP001158986"/>
    </source>
</evidence>
<sequence>MMTGWMQRCGLCRRSIKDIVEMLDAGRTFKEAEVKEVAERFECVLLNHWKDNCLNPKQSFDTLELDRVITKGGLYDLKENFLDTPYLKVWLKYLKLAFSKYTDQAIADGVAYLDKATLLGIISTLRANRGFDKDLFLGVQVAVMRKSLLEDRPLFHTFVKYVRLANPDLEDATIATFCVDRFKDDIVVLLQMLSSDKLTTTSKRKSPCSRITAGGDASSSAQRRNYHILVIKIKIDDTVAWIVSAGIIVDYMNVVRQLNAKAQPLTEKEAMKKKNEEFIQTTPEHPTAPRHLSSPPSFLLLPPETTSKKGVRDTRRAADEGAVLVKCKCLSDFEISRVAADAQVVSRLIFLAAPRDNLEDLWENRDIDASMYDSCDEVEITLSPALAKDCFEVLMDYEEVCFTEVGVARMIFNGGLLTFSKEFMSDDLLLSLDDAMRIQSYRVDVTERRMDIGEWICRCRHYLPDDVYSCEFEYRGSRPITPTDWVRMLKVIHAEFSHEKEYRYVLSRDTMAQLRHAARPVKDVKMIPASDNSYRVKVDGEHAWVFDAGSAWYVCRNDPNLTVVNYVIKSDVEEFTGFTNVLRVEQLVDGSMVLIDIIVANGVVQIITRKYDEYRRIIGEILIPPSVIIRKEYSTFEEAEKARLTDGLPSDGVIIIEKNTSITYRIKKPTIDLLCYRDDMQILLQGRRRMHVCAGLPGMKSGTIYECNVEPDEEDNLRVVRAIPRTDEGLELVDKRYGSRFLNPWLLYSRSWREEGLSVHITEEAPNPYSLLTRLSSSFVSVATPSCTPSHFLIWWKRLIGWLLPGSNRLDVATFMTGSVEDGVLIDLGGISMKMHPDKPGYAVAKYGSKVEYVEPAVRTRDFRATKMSYATDVIYGDCEIGSDTLQIVRNILVVSSF</sequence>
<keyword evidence="3" id="KW-1185">Reference proteome</keyword>
<dbReference type="EMBL" id="CAKLCB010000345">
    <property type="protein sequence ID" value="CAH0520256.1"/>
    <property type="molecule type" value="Genomic_DNA"/>
</dbReference>
<dbReference type="Proteomes" id="UP001158986">
    <property type="component" value="Unassembled WGS sequence"/>
</dbReference>
<evidence type="ECO:0000313" key="2">
    <source>
        <dbReference type="EMBL" id="CAH0520256.1"/>
    </source>
</evidence>
<gene>
    <name evidence="2" type="ORF">PBS001_LOCUS6748</name>
</gene>
<evidence type="ECO:0000256" key="1">
    <source>
        <dbReference type="SAM" id="MobiDB-lite"/>
    </source>
</evidence>
<reference evidence="2 3" key="1">
    <citation type="submission" date="2021-11" db="EMBL/GenBank/DDBJ databases">
        <authorList>
            <person name="Islam A."/>
            <person name="Islam S."/>
            <person name="Flora M.S."/>
            <person name="Rahman M."/>
            <person name="Ziaur R.M."/>
            <person name="Epstein J.H."/>
            <person name="Hassan M."/>
            <person name="Klassen M."/>
            <person name="Woodard K."/>
            <person name="Webb A."/>
            <person name="Webby R.J."/>
            <person name="El Zowalaty M.E."/>
        </authorList>
    </citation>
    <scope>NUCLEOTIDE SEQUENCE [LARGE SCALE GENOMIC DNA]</scope>
    <source>
        <strain evidence="2">Pbs1</strain>
    </source>
</reference>
<name>A0ABN8D832_9STRA</name>
<protein>
    <submittedName>
        <fullName evidence="2">Uncharacterized protein</fullName>
    </submittedName>
</protein>
<proteinExistence type="predicted"/>
<accession>A0ABN8D832</accession>